<dbReference type="AlphaFoldDB" id="A0AAV2T954"/>
<evidence type="ECO:0000313" key="3">
    <source>
        <dbReference type="Proteomes" id="UP001497525"/>
    </source>
</evidence>
<dbReference type="InterPro" id="IPR036259">
    <property type="entry name" value="MFS_trans_sf"/>
</dbReference>
<evidence type="ECO:0008006" key="4">
    <source>
        <dbReference type="Google" id="ProtNLM"/>
    </source>
</evidence>
<keyword evidence="1" id="KW-0472">Membrane</keyword>
<proteinExistence type="predicted"/>
<feature type="transmembrane region" description="Helical" evidence="1">
    <location>
        <begin position="66"/>
        <end position="89"/>
    </location>
</feature>
<feature type="transmembrane region" description="Helical" evidence="1">
    <location>
        <begin position="153"/>
        <end position="173"/>
    </location>
</feature>
<protein>
    <recommendedName>
        <fullName evidence="4">Solute carrier family 43 member 3</fullName>
    </recommendedName>
</protein>
<feature type="transmembrane region" description="Helical" evidence="1">
    <location>
        <begin position="281"/>
        <end position="300"/>
    </location>
</feature>
<name>A0AAV2T954_CALDB</name>
<feature type="transmembrane region" description="Helical" evidence="1">
    <location>
        <begin position="185"/>
        <end position="205"/>
    </location>
</feature>
<keyword evidence="1" id="KW-0812">Transmembrane</keyword>
<comment type="caution">
    <text evidence="2">The sequence shown here is derived from an EMBL/GenBank/DDBJ whole genome shotgun (WGS) entry which is preliminary data.</text>
</comment>
<dbReference type="Gene3D" id="1.20.1250.20">
    <property type="entry name" value="MFS general substrate transporter like domains"/>
    <property type="match status" value="2"/>
</dbReference>
<feature type="transmembrane region" description="Helical" evidence="1">
    <location>
        <begin position="403"/>
        <end position="427"/>
    </location>
</feature>
<reference evidence="2" key="1">
    <citation type="submission" date="2024-06" db="EMBL/GenBank/DDBJ databases">
        <authorList>
            <person name="Liu X."/>
            <person name="Lenzi L."/>
            <person name="Haldenby T S."/>
            <person name="Uol C."/>
        </authorList>
    </citation>
    <scope>NUCLEOTIDE SEQUENCE</scope>
</reference>
<feature type="transmembrane region" description="Helical" evidence="1">
    <location>
        <begin position="372"/>
        <end position="397"/>
    </location>
</feature>
<feature type="transmembrane region" description="Helical" evidence="1">
    <location>
        <begin position="96"/>
        <end position="115"/>
    </location>
</feature>
<organism evidence="2 3">
    <name type="scientific">Calicophoron daubneyi</name>
    <name type="common">Rumen fluke</name>
    <name type="synonym">Paramphistomum daubneyi</name>
    <dbReference type="NCBI Taxonomy" id="300641"/>
    <lineage>
        <taxon>Eukaryota</taxon>
        <taxon>Metazoa</taxon>
        <taxon>Spiralia</taxon>
        <taxon>Lophotrochozoa</taxon>
        <taxon>Platyhelminthes</taxon>
        <taxon>Trematoda</taxon>
        <taxon>Digenea</taxon>
        <taxon>Plagiorchiida</taxon>
        <taxon>Pronocephalata</taxon>
        <taxon>Paramphistomoidea</taxon>
        <taxon>Paramphistomidae</taxon>
        <taxon>Calicophoron</taxon>
    </lineage>
</organism>
<dbReference type="EMBL" id="CAXLJL010000169">
    <property type="protein sequence ID" value="CAL5134037.1"/>
    <property type="molecule type" value="Genomic_DNA"/>
</dbReference>
<sequence>MSVCKRLDFCFTGKARRWVTVVIAILDTLSFTGIHYGFNSLTSAYSSLGVFASYCNGDNCEGQTKMFSYVFMVANLVNLILVPLCGLLLDKGGLRVAKLVNICLTFAGALMFGFADGSTGYILYPAMILVSVSGNIGLICNQQASSLFPRYRGLIVSLISGAYDSSTVVDFIASRTFPRISFKVTFAILACCALVCGLFEALFLLTQYSSGMAKLAADQNLLKGDGLEEDVTENTSVEQGEKEVMDEVRSGLGGESVDQKVQEIIVSRYPTLKSCFRSYPFLLGTLWYTFGQVRFSYFLAQLSKLLNDSFPGNSSLVNKLLEDSTIFTMCGIVMGVIVGAILDACRNAERRRLASLISSSGKQTSDDQIYWIYLRALAPPVTLMACCSLILSCILFVRGQQAVFYVAFFFLLVFRSLLTSTLMTLAISSFPTQSFGIVVGVMCVIAGAVSTVQYGLLELSITTSHIICVVISALTFIPPIILFVKSGQSNKRGYSKDEI</sequence>
<feature type="transmembrane region" description="Helical" evidence="1">
    <location>
        <begin position="326"/>
        <end position="345"/>
    </location>
</feature>
<feature type="transmembrane region" description="Helical" evidence="1">
    <location>
        <begin position="434"/>
        <end position="457"/>
    </location>
</feature>
<dbReference type="InterPro" id="IPR027197">
    <property type="entry name" value="SLC43A3"/>
</dbReference>
<gene>
    <name evidence="2" type="ORF">CDAUBV1_LOCUS7269</name>
</gene>
<evidence type="ECO:0000256" key="1">
    <source>
        <dbReference type="SAM" id="Phobius"/>
    </source>
</evidence>
<feature type="transmembrane region" description="Helical" evidence="1">
    <location>
        <begin position="121"/>
        <end position="141"/>
    </location>
</feature>
<feature type="transmembrane region" description="Helical" evidence="1">
    <location>
        <begin position="463"/>
        <end position="484"/>
    </location>
</feature>
<dbReference type="PANTHER" id="PTHR20765">
    <property type="entry name" value="SOLUTE CARRIER FAMILY 43 MEMBER 3-RELATED"/>
    <property type="match status" value="1"/>
</dbReference>
<dbReference type="SUPFAM" id="SSF103473">
    <property type="entry name" value="MFS general substrate transporter"/>
    <property type="match status" value="1"/>
</dbReference>
<evidence type="ECO:0000313" key="2">
    <source>
        <dbReference type="EMBL" id="CAL5134037.1"/>
    </source>
</evidence>
<accession>A0AAV2T954</accession>
<keyword evidence="1" id="KW-1133">Transmembrane helix</keyword>
<dbReference type="PANTHER" id="PTHR20765:SF1">
    <property type="entry name" value="EQUILIBRATIVE NUCLEOBASE TRANSPORTER 1"/>
    <property type="match status" value="1"/>
</dbReference>
<dbReference type="Proteomes" id="UP001497525">
    <property type="component" value="Unassembled WGS sequence"/>
</dbReference>
<feature type="transmembrane region" description="Helical" evidence="1">
    <location>
        <begin position="18"/>
        <end position="38"/>
    </location>
</feature>